<dbReference type="Proteomes" id="UP000829398">
    <property type="component" value="Chromosome 9"/>
</dbReference>
<gene>
    <name evidence="1" type="ORF">KPL71_026064</name>
</gene>
<proteinExistence type="predicted"/>
<name>A0ACB8HX09_CITSI</name>
<organism evidence="1 2">
    <name type="scientific">Citrus sinensis</name>
    <name type="common">Sweet orange</name>
    <name type="synonym">Citrus aurantium var. sinensis</name>
    <dbReference type="NCBI Taxonomy" id="2711"/>
    <lineage>
        <taxon>Eukaryota</taxon>
        <taxon>Viridiplantae</taxon>
        <taxon>Streptophyta</taxon>
        <taxon>Embryophyta</taxon>
        <taxon>Tracheophyta</taxon>
        <taxon>Spermatophyta</taxon>
        <taxon>Magnoliopsida</taxon>
        <taxon>eudicotyledons</taxon>
        <taxon>Gunneridae</taxon>
        <taxon>Pentapetalae</taxon>
        <taxon>rosids</taxon>
        <taxon>malvids</taxon>
        <taxon>Sapindales</taxon>
        <taxon>Rutaceae</taxon>
        <taxon>Aurantioideae</taxon>
        <taxon>Citrus</taxon>
    </lineage>
</organism>
<protein>
    <submittedName>
        <fullName evidence="1">Uncharacterized protein</fullName>
    </submittedName>
</protein>
<accession>A0ACB8HX09</accession>
<keyword evidence="2" id="KW-1185">Reference proteome</keyword>
<sequence>MSQVYGFRMKHGVSMHDHVSRFEKLLADLKNLDEDIKDEVKAMILLHSLPEEYSHFVITLIYGKSVIIFKDVCTVLTNLEIRNNNKNFARASSEALGHWRKDCPKAQKRDEKKPAAANMARKDENSDYSLSITPAAYVASSSEWILDTGATYHLCPINEWFTNFRNLESGAVVMGNDQPCRTMGIGTIQLKMFNGMVRELKEVRFVPALKKNLISVGALEAKGKKTRVKFSTANHDTREILEYVHSDIWGPTKTASIGGSHYFVTFVDDFSRRVWVYTMRAKDENEGIKRHFTVRHTPQQNGVAERMNLTLLEKVQCMLSNVGLDKKFWAEAVSYASHLVNRLPSAAIGGKTPMEMWSGKHAQDYDSLCIFGCPAYYHVKDGKLDHRARKAIFVGFKCEVENKTKEVLQRVEFDATPYVPVSSTSKKGSTTEVTPRVEEKVVSSYVPQNEETIDDVDNDDFIATRRPRREIKKPGWLTKDMVVAYALPVIDDDILNTFGKALPSSESDQWKLAMEEEMKSLHQNQTWELVKLPKGKRAIGNKWEGIDDNEVFSPVVKDTSIRILPALVAEYELKLAQLDVKTAFLHGDLEEEIYMIQPCGFRVAGKENHVCRSQEERDYMARVPYASVVGSLMYAMVCTRLDISQAVSMVSRYMHNPGKNQWLAVKWILRYLYGTVDVGLLFKKDCGQQCVGYCDSDFAGDLDKRRSTTGYVFTLGGGPVSWRSILQSTIALSTTEAEYMAATEAVKEAIWLKGLLGDLGVIQENITVFCDNQSAIFLAKNQTYHTRTKRIDVKYHYVREIIESGVVLLRKIDTKDNPSDMLTKIEMKRIENEVTRGLHSLNVDPGSARRLVSLVQAALNDSTHPVAEAHCQSPTNELKSRQRMPRLARR</sequence>
<dbReference type="EMBL" id="CM039178">
    <property type="protein sequence ID" value="KAH9679277.1"/>
    <property type="molecule type" value="Genomic_DNA"/>
</dbReference>
<reference evidence="2" key="1">
    <citation type="journal article" date="2023" name="Hortic. Res.">
        <title>A chromosome-level phased genome enabling allele-level studies in sweet orange: a case study on citrus Huanglongbing tolerance.</title>
        <authorList>
            <person name="Wu B."/>
            <person name="Yu Q."/>
            <person name="Deng Z."/>
            <person name="Duan Y."/>
            <person name="Luo F."/>
            <person name="Gmitter F. Jr."/>
        </authorList>
    </citation>
    <scope>NUCLEOTIDE SEQUENCE [LARGE SCALE GENOMIC DNA]</scope>
    <source>
        <strain evidence="2">cv. Valencia</strain>
    </source>
</reference>
<evidence type="ECO:0000313" key="2">
    <source>
        <dbReference type="Proteomes" id="UP000829398"/>
    </source>
</evidence>
<evidence type="ECO:0000313" key="1">
    <source>
        <dbReference type="EMBL" id="KAH9679277.1"/>
    </source>
</evidence>
<comment type="caution">
    <text evidence="1">The sequence shown here is derived from an EMBL/GenBank/DDBJ whole genome shotgun (WGS) entry which is preliminary data.</text>
</comment>